<evidence type="ECO:0000313" key="1">
    <source>
        <dbReference type="EMBL" id="TFY78822.1"/>
    </source>
</evidence>
<dbReference type="AlphaFoldDB" id="A0A4Y9ZVJ0"/>
<comment type="caution">
    <text evidence="1">The sequence shown here is derived from an EMBL/GenBank/DDBJ whole genome shotgun (WGS) entry which is preliminary data.</text>
</comment>
<accession>A0A4Y9ZVJ0</accession>
<name>A0A4Y9ZVJ0_9AGAM</name>
<protein>
    <submittedName>
        <fullName evidence="1">Uncharacterized protein</fullName>
    </submittedName>
</protein>
<keyword evidence="2" id="KW-1185">Reference proteome</keyword>
<proteinExistence type="predicted"/>
<evidence type="ECO:0000313" key="2">
    <source>
        <dbReference type="Proteomes" id="UP000298061"/>
    </source>
</evidence>
<sequence>MLMNGEKSQDGCHGFKKAKLEHHPAKRGPRTVNLLRSKLRALIRTSLVRVTGDPDAEMCWAKYEQQIVAGYHVDIEAVDVKAADSMSSVNAHGAYGPLVGDSEAVLQVDTPFFHLDLTVAVKAAEDSLQRRTIDSVYSGQGDNDSVKKEEDP</sequence>
<dbReference type="EMBL" id="SFCI01000610">
    <property type="protein sequence ID" value="TFY78822.1"/>
    <property type="molecule type" value="Genomic_DNA"/>
</dbReference>
<reference evidence="1 2" key="1">
    <citation type="submission" date="2019-02" db="EMBL/GenBank/DDBJ databases">
        <title>Genome sequencing of the rare red list fungi Hericium alpestre (H. flagellum).</title>
        <authorList>
            <person name="Buettner E."/>
            <person name="Kellner H."/>
        </authorList>
    </citation>
    <scope>NUCLEOTIDE SEQUENCE [LARGE SCALE GENOMIC DNA]</scope>
    <source>
        <strain evidence="1 2">DSM 108284</strain>
    </source>
</reference>
<organism evidence="1 2">
    <name type="scientific">Hericium alpestre</name>
    <dbReference type="NCBI Taxonomy" id="135208"/>
    <lineage>
        <taxon>Eukaryota</taxon>
        <taxon>Fungi</taxon>
        <taxon>Dikarya</taxon>
        <taxon>Basidiomycota</taxon>
        <taxon>Agaricomycotina</taxon>
        <taxon>Agaricomycetes</taxon>
        <taxon>Russulales</taxon>
        <taxon>Hericiaceae</taxon>
        <taxon>Hericium</taxon>
    </lineage>
</organism>
<dbReference type="OrthoDB" id="3253416at2759"/>
<gene>
    <name evidence="1" type="ORF">EWM64_g5190</name>
</gene>
<dbReference type="Proteomes" id="UP000298061">
    <property type="component" value="Unassembled WGS sequence"/>
</dbReference>